<organism evidence="1 2">
    <name type="scientific">Actinobaculum suis</name>
    <dbReference type="NCBI Taxonomy" id="1657"/>
    <lineage>
        <taxon>Bacteria</taxon>
        <taxon>Bacillati</taxon>
        <taxon>Actinomycetota</taxon>
        <taxon>Actinomycetes</taxon>
        <taxon>Actinomycetales</taxon>
        <taxon>Actinomycetaceae</taxon>
        <taxon>Actinobaculum</taxon>
    </lineage>
</organism>
<reference evidence="1 2" key="1">
    <citation type="submission" date="2018-11" db="EMBL/GenBank/DDBJ databases">
        <authorList>
            <consortium name="Pathogen Informatics"/>
        </authorList>
    </citation>
    <scope>NUCLEOTIDE SEQUENCE [LARGE SCALE GENOMIC DNA]</scope>
    <source>
        <strain evidence="1 2">NCTC10327</strain>
    </source>
</reference>
<gene>
    <name evidence="1" type="ORF">NCTC10327_00305</name>
</gene>
<proteinExistence type="predicted"/>
<protein>
    <submittedName>
        <fullName evidence="1">Uncharacterized protein</fullName>
    </submittedName>
</protein>
<accession>A0A7Z8Y7L9</accession>
<name>A0A7Z8Y7L9_9ACTO</name>
<dbReference type="EMBL" id="UYIO01000001">
    <property type="protein sequence ID" value="VDG75615.1"/>
    <property type="molecule type" value="Genomic_DNA"/>
</dbReference>
<dbReference type="Proteomes" id="UP000269974">
    <property type="component" value="Unassembled WGS sequence"/>
</dbReference>
<evidence type="ECO:0000313" key="2">
    <source>
        <dbReference type="Proteomes" id="UP000269974"/>
    </source>
</evidence>
<evidence type="ECO:0000313" key="1">
    <source>
        <dbReference type="EMBL" id="VDG75615.1"/>
    </source>
</evidence>
<sequence length="102" mass="11367">MMVMCTDLSRRAARWRWRRPICGAVVTAQCLFMQMRAACRVCLCRYVSLCRPPGADLRVPTVSPLSPGQIYLRAGGLAGLVARGLVLERPSKHGDCRRGRHV</sequence>
<dbReference type="AlphaFoldDB" id="A0A7Z8Y7L9"/>
<comment type="caution">
    <text evidence="1">The sequence shown here is derived from an EMBL/GenBank/DDBJ whole genome shotgun (WGS) entry which is preliminary data.</text>
</comment>